<feature type="compositionally biased region" description="Low complexity" evidence="1">
    <location>
        <begin position="386"/>
        <end position="397"/>
    </location>
</feature>
<comment type="caution">
    <text evidence="2">The sequence shown here is derived from an EMBL/GenBank/DDBJ whole genome shotgun (WGS) entry which is preliminary data.</text>
</comment>
<feature type="region of interest" description="Disordered" evidence="1">
    <location>
        <begin position="340"/>
        <end position="584"/>
    </location>
</feature>
<feature type="compositionally biased region" description="Basic and acidic residues" evidence="1">
    <location>
        <begin position="289"/>
        <end position="305"/>
    </location>
</feature>
<organism evidence="2 3">
    <name type="scientific">Aquatica leii</name>
    <dbReference type="NCBI Taxonomy" id="1421715"/>
    <lineage>
        <taxon>Eukaryota</taxon>
        <taxon>Metazoa</taxon>
        <taxon>Ecdysozoa</taxon>
        <taxon>Arthropoda</taxon>
        <taxon>Hexapoda</taxon>
        <taxon>Insecta</taxon>
        <taxon>Pterygota</taxon>
        <taxon>Neoptera</taxon>
        <taxon>Endopterygota</taxon>
        <taxon>Coleoptera</taxon>
        <taxon>Polyphaga</taxon>
        <taxon>Elateriformia</taxon>
        <taxon>Elateroidea</taxon>
        <taxon>Lampyridae</taxon>
        <taxon>Luciolinae</taxon>
        <taxon>Aquatica</taxon>
    </lineage>
</organism>
<accession>A0AAN7SIU9</accession>
<proteinExistence type="predicted"/>
<evidence type="ECO:0000256" key="1">
    <source>
        <dbReference type="SAM" id="MobiDB-lite"/>
    </source>
</evidence>
<dbReference type="Proteomes" id="UP001353858">
    <property type="component" value="Unassembled WGS sequence"/>
</dbReference>
<feature type="compositionally biased region" description="Basic and acidic residues" evidence="1">
    <location>
        <begin position="251"/>
        <end position="279"/>
    </location>
</feature>
<dbReference type="EMBL" id="JARPUR010000002">
    <property type="protein sequence ID" value="KAK4883607.1"/>
    <property type="molecule type" value="Genomic_DNA"/>
</dbReference>
<feature type="compositionally biased region" description="Gly residues" evidence="1">
    <location>
        <begin position="340"/>
        <end position="370"/>
    </location>
</feature>
<feature type="compositionally biased region" description="Basic and acidic residues" evidence="1">
    <location>
        <begin position="453"/>
        <end position="475"/>
    </location>
</feature>
<gene>
    <name evidence="2" type="ORF">RN001_006926</name>
</gene>
<feature type="compositionally biased region" description="Pro residues" evidence="1">
    <location>
        <begin position="371"/>
        <end position="385"/>
    </location>
</feature>
<feature type="compositionally biased region" description="Acidic residues" evidence="1">
    <location>
        <begin position="509"/>
        <end position="522"/>
    </location>
</feature>
<protein>
    <submittedName>
        <fullName evidence="2">Uncharacterized protein</fullName>
    </submittedName>
</protein>
<dbReference type="AlphaFoldDB" id="A0AAN7SIU9"/>
<reference evidence="3" key="1">
    <citation type="submission" date="2023-01" db="EMBL/GenBank/DDBJ databases">
        <title>Key to firefly adult light organ development and bioluminescence: homeobox transcription factors regulate luciferase expression and transportation to peroxisome.</title>
        <authorList>
            <person name="Fu X."/>
        </authorList>
    </citation>
    <scope>NUCLEOTIDE SEQUENCE [LARGE SCALE GENOMIC DNA]</scope>
</reference>
<evidence type="ECO:0000313" key="3">
    <source>
        <dbReference type="Proteomes" id="UP001353858"/>
    </source>
</evidence>
<feature type="region of interest" description="Disordered" evidence="1">
    <location>
        <begin position="172"/>
        <end position="204"/>
    </location>
</feature>
<feature type="compositionally biased region" description="Basic residues" evidence="1">
    <location>
        <begin position="406"/>
        <end position="415"/>
    </location>
</feature>
<sequence length="584" mass="65368">MPAGGLLQPPPALPLPLVNPFQLNNRLLGMNLPPGMMPPNVPIGVPPPNMPPGAMMANPLLGLGSFPQAPPGLLPPPLSLPPPDKVPTSMSDAMTSSDNSVMNMPFNMMPQPSMCIPPPHHEDNNMDIEMEDADRGDKHPPLSDQLLASIGQNKMNLNAAVSRLHAIVDMRPGRSDVDDDRQDKTLPDRNREHERRDFDDRRPNDRNRKWITEEITGANVSIEWETITTRELESDDFNHRIRRGDDEWIDSHRNREDNHRPHFNRDDNGPRPFFNRDDNGPGPGPRALLGREEGGPPRPLLNHDEMFDEGDFMGQDMDEFMEEPMGMRDDFQPHMRGPPGFGGPGMGHGPGMGPGPGILGPGPSGMGMGPRPGPRPDFWGPPRPPMRGAGPDGFFPRGRPPGPAKFHLRGPHIRGPRPPGPHWKEGPRPNFQPRFEPPDYFRGPPGPAQGMRGHFEEMPHHLRHGRREDRRHFVRQDFGVEEEMEERRDKRERQARWGNSPKEEACAEPIEECMEPEPEEVVSENINNLDETDDNAGQEEPCGTMDGNETPLRDEPQEDTEEVVNETEGGNDEGESKPNDDIQE</sequence>
<name>A0AAN7SIU9_9COLE</name>
<evidence type="ECO:0000313" key="2">
    <source>
        <dbReference type="EMBL" id="KAK4883607.1"/>
    </source>
</evidence>
<feature type="compositionally biased region" description="Basic and acidic residues" evidence="1">
    <location>
        <begin position="574"/>
        <end position="584"/>
    </location>
</feature>
<keyword evidence="3" id="KW-1185">Reference proteome</keyword>
<feature type="compositionally biased region" description="Basic and acidic residues" evidence="1">
    <location>
        <begin position="485"/>
        <end position="505"/>
    </location>
</feature>
<feature type="compositionally biased region" description="Acidic residues" evidence="1">
    <location>
        <begin position="556"/>
        <end position="573"/>
    </location>
</feature>
<feature type="region of interest" description="Disordered" evidence="1">
    <location>
        <begin position="251"/>
        <end position="311"/>
    </location>
</feature>